<accession>A0A822FLY0</accession>
<comment type="caution">
    <text evidence="1">The sequence shown here is derived from an EMBL/GenBank/DDBJ whole genome shotgun (WGS) entry which is preliminary data.</text>
</comment>
<dbReference type="Proteomes" id="UP000663848">
    <property type="component" value="Unassembled WGS sequence"/>
</dbReference>
<protein>
    <submittedName>
        <fullName evidence="1">Uncharacterized protein</fullName>
    </submittedName>
</protein>
<dbReference type="EMBL" id="CAJOBR010091161">
    <property type="protein sequence ID" value="CAF5141025.1"/>
    <property type="molecule type" value="Genomic_DNA"/>
</dbReference>
<name>A0A822FLY0_9BILA</name>
<evidence type="ECO:0000313" key="2">
    <source>
        <dbReference type="EMBL" id="CAF5141025.1"/>
    </source>
</evidence>
<sequence>IEDSLDTNAILFGTGKSLGAAVSALYSNMNRPLERRVHGLVRFIQTDDEQCIIEG</sequence>
<feature type="non-terminal residue" evidence="1">
    <location>
        <position position="55"/>
    </location>
</feature>
<proteinExistence type="predicted"/>
<evidence type="ECO:0000313" key="1">
    <source>
        <dbReference type="EMBL" id="CAF5133279.1"/>
    </source>
</evidence>
<organism evidence="1 3">
    <name type="scientific">Rotaria socialis</name>
    <dbReference type="NCBI Taxonomy" id="392032"/>
    <lineage>
        <taxon>Eukaryota</taxon>
        <taxon>Metazoa</taxon>
        <taxon>Spiralia</taxon>
        <taxon>Gnathifera</taxon>
        <taxon>Rotifera</taxon>
        <taxon>Eurotatoria</taxon>
        <taxon>Bdelloidea</taxon>
        <taxon>Philodinida</taxon>
        <taxon>Philodinidae</taxon>
        <taxon>Rotaria</taxon>
    </lineage>
</organism>
<feature type="non-terminal residue" evidence="1">
    <location>
        <position position="1"/>
    </location>
</feature>
<gene>
    <name evidence="1" type="ORF">QYT958_LOCUS47020</name>
    <name evidence="2" type="ORF">QYT958_LOCUS47689</name>
</gene>
<dbReference type="AlphaFoldDB" id="A0A822FLY0"/>
<evidence type="ECO:0000313" key="3">
    <source>
        <dbReference type="Proteomes" id="UP000663848"/>
    </source>
</evidence>
<dbReference type="EMBL" id="CAJOBR010086314">
    <property type="protein sequence ID" value="CAF5133279.1"/>
    <property type="molecule type" value="Genomic_DNA"/>
</dbReference>
<reference evidence="1" key="1">
    <citation type="submission" date="2021-02" db="EMBL/GenBank/DDBJ databases">
        <authorList>
            <person name="Nowell W R."/>
        </authorList>
    </citation>
    <scope>NUCLEOTIDE SEQUENCE</scope>
</reference>